<gene>
    <name evidence="2" type="ORF">BCR35DRAFT_32106</name>
</gene>
<feature type="domain" description="NADH:flavin oxidoreductase/NADH oxidase N-terminal" evidence="1">
    <location>
        <begin position="7"/>
        <end position="354"/>
    </location>
</feature>
<dbReference type="GO" id="GO:0016491">
    <property type="term" value="F:oxidoreductase activity"/>
    <property type="evidence" value="ECO:0007669"/>
    <property type="project" value="InterPro"/>
</dbReference>
<dbReference type="EMBL" id="MCGR01000012">
    <property type="protein sequence ID" value="ORY88122.1"/>
    <property type="molecule type" value="Genomic_DNA"/>
</dbReference>
<dbReference type="STRING" id="106004.A0A1Y2FVV7"/>
<reference evidence="2 3" key="1">
    <citation type="submission" date="2016-07" db="EMBL/GenBank/DDBJ databases">
        <title>Pervasive Adenine N6-methylation of Active Genes in Fungi.</title>
        <authorList>
            <consortium name="DOE Joint Genome Institute"/>
            <person name="Mondo S.J."/>
            <person name="Dannebaum R.O."/>
            <person name="Kuo R.C."/>
            <person name="Labutti K."/>
            <person name="Haridas S."/>
            <person name="Kuo A."/>
            <person name="Salamov A."/>
            <person name="Ahrendt S.R."/>
            <person name="Lipzen A."/>
            <person name="Sullivan W."/>
            <person name="Andreopoulos W.B."/>
            <person name="Clum A."/>
            <person name="Lindquist E."/>
            <person name="Daum C."/>
            <person name="Ramamoorthy G.K."/>
            <person name="Gryganskyi A."/>
            <person name="Culley D."/>
            <person name="Magnuson J.K."/>
            <person name="James T.Y."/>
            <person name="O'Malley M.A."/>
            <person name="Stajich J.E."/>
            <person name="Spatafora J.W."/>
            <person name="Visel A."/>
            <person name="Grigoriev I.V."/>
        </authorList>
    </citation>
    <scope>NUCLEOTIDE SEQUENCE [LARGE SCALE GENOMIC DNA]</scope>
    <source>
        <strain evidence="2 3">62-1032</strain>
    </source>
</reference>
<dbReference type="Pfam" id="PF00724">
    <property type="entry name" value="Oxidored_FMN"/>
    <property type="match status" value="1"/>
</dbReference>
<dbReference type="InterPro" id="IPR013785">
    <property type="entry name" value="Aldolase_TIM"/>
</dbReference>
<dbReference type="PANTHER" id="PTHR22893">
    <property type="entry name" value="NADH OXIDOREDUCTASE-RELATED"/>
    <property type="match status" value="1"/>
</dbReference>
<dbReference type="InParanoid" id="A0A1Y2FVV7"/>
<evidence type="ECO:0000313" key="3">
    <source>
        <dbReference type="Proteomes" id="UP000193467"/>
    </source>
</evidence>
<keyword evidence="3" id="KW-1185">Reference proteome</keyword>
<evidence type="ECO:0000259" key="1">
    <source>
        <dbReference type="Pfam" id="PF00724"/>
    </source>
</evidence>
<accession>A0A1Y2FVV7</accession>
<name>A0A1Y2FVV7_9BASI</name>
<dbReference type="GO" id="GO:0010181">
    <property type="term" value="F:FMN binding"/>
    <property type="evidence" value="ECO:0007669"/>
    <property type="project" value="InterPro"/>
</dbReference>
<dbReference type="OrthoDB" id="276546at2759"/>
<comment type="caution">
    <text evidence="2">The sequence shown here is derived from an EMBL/GenBank/DDBJ whole genome shotgun (WGS) entry which is preliminary data.</text>
</comment>
<proteinExistence type="predicted"/>
<evidence type="ECO:0000313" key="2">
    <source>
        <dbReference type="EMBL" id="ORY88122.1"/>
    </source>
</evidence>
<dbReference type="PANTHER" id="PTHR22893:SF91">
    <property type="entry name" value="NADPH DEHYDROGENASE 2-RELATED"/>
    <property type="match status" value="1"/>
</dbReference>
<dbReference type="AlphaFoldDB" id="A0A1Y2FVV7"/>
<sequence length="389" mass="43035">MPFDALNTPLSLGDVQLGHRVLMASLTRNRSVPADFANDLNNEYYTQRAKGGVGLILSEGTLISAQGSEWPNVASLYTEKHAAAWKKVVDSVHAQDSTPIFAQLWHVGRVAHPDMPLGGGRPVAAPSPIAARGGKFRLLNDSPYVAPVEAHPDPWKLVDEYRQAAKLAKAAGFDGAEIHAGNGYLQVQFLDVNSNHRVDDWGGDVHGRTKFFKESLKAVLETFPASRVGIKINPCGGYNDVGMNEKDTIETYTEVVKFATDLGLAYIQMTRYLGFMDPEFDGKKRCETQLDVLATFGDLIRKGTKTKLLYNGDLSAAEADKLVQEDKIDAAVFGRPWINNPDFAKRVFKGLPLNEDIGMVADFKTWYAYENDPREGYTDYPAYEEIKKN</sequence>
<dbReference type="InterPro" id="IPR001155">
    <property type="entry name" value="OxRdtase_FMN_N"/>
</dbReference>
<dbReference type="SUPFAM" id="SSF51395">
    <property type="entry name" value="FMN-linked oxidoreductases"/>
    <property type="match status" value="1"/>
</dbReference>
<dbReference type="Gene3D" id="3.20.20.70">
    <property type="entry name" value="Aldolase class I"/>
    <property type="match status" value="1"/>
</dbReference>
<dbReference type="InterPro" id="IPR045247">
    <property type="entry name" value="Oye-like"/>
</dbReference>
<dbReference type="Proteomes" id="UP000193467">
    <property type="component" value="Unassembled WGS sequence"/>
</dbReference>
<protein>
    <submittedName>
        <fullName evidence="2">FMN-linked oxidoreductase</fullName>
    </submittedName>
</protein>
<organism evidence="2 3">
    <name type="scientific">Leucosporidium creatinivorum</name>
    <dbReference type="NCBI Taxonomy" id="106004"/>
    <lineage>
        <taxon>Eukaryota</taxon>
        <taxon>Fungi</taxon>
        <taxon>Dikarya</taxon>
        <taxon>Basidiomycota</taxon>
        <taxon>Pucciniomycotina</taxon>
        <taxon>Microbotryomycetes</taxon>
        <taxon>Leucosporidiales</taxon>
        <taxon>Leucosporidium</taxon>
    </lineage>
</organism>